<name>A0ABD5PEW9_9EURY</name>
<dbReference type="RefSeq" id="WP_267621737.1">
    <property type="nucleotide sequence ID" value="NZ_JAODIW010000006.1"/>
</dbReference>
<proteinExistence type="predicted"/>
<keyword evidence="3" id="KW-1185">Reference proteome</keyword>
<evidence type="ECO:0000256" key="1">
    <source>
        <dbReference type="SAM" id="Phobius"/>
    </source>
</evidence>
<keyword evidence="1" id="KW-1133">Transmembrane helix</keyword>
<organism evidence="2 3">
    <name type="scientific">Halobium salinum</name>
    <dbReference type="NCBI Taxonomy" id="1364940"/>
    <lineage>
        <taxon>Archaea</taxon>
        <taxon>Methanobacteriati</taxon>
        <taxon>Methanobacteriota</taxon>
        <taxon>Stenosarchaea group</taxon>
        <taxon>Halobacteria</taxon>
        <taxon>Halobacteriales</taxon>
        <taxon>Haloferacaceae</taxon>
        <taxon>Halobium</taxon>
    </lineage>
</organism>
<accession>A0ABD5PEW9</accession>
<evidence type="ECO:0000313" key="2">
    <source>
        <dbReference type="EMBL" id="MFC4359462.1"/>
    </source>
</evidence>
<feature type="transmembrane region" description="Helical" evidence="1">
    <location>
        <begin position="43"/>
        <end position="63"/>
    </location>
</feature>
<dbReference type="EMBL" id="JBHSDS010000008">
    <property type="protein sequence ID" value="MFC4359462.1"/>
    <property type="molecule type" value="Genomic_DNA"/>
</dbReference>
<evidence type="ECO:0008006" key="4">
    <source>
        <dbReference type="Google" id="ProtNLM"/>
    </source>
</evidence>
<dbReference type="AlphaFoldDB" id="A0ABD5PEW9"/>
<comment type="caution">
    <text evidence="2">The sequence shown here is derived from an EMBL/GenBank/DDBJ whole genome shotgun (WGS) entry which is preliminary data.</text>
</comment>
<sequence>MNRDALVSQAGSRLFVGLLLLVVGNVLAGALGSYVAVSVGDSTGAVLGLLAYLLAVAPVLYVAAERLASAFWVVAEGAVHAANGAN</sequence>
<keyword evidence="1" id="KW-0812">Transmembrane</keyword>
<keyword evidence="1" id="KW-0472">Membrane</keyword>
<feature type="transmembrane region" description="Helical" evidence="1">
    <location>
        <begin position="12"/>
        <end position="37"/>
    </location>
</feature>
<gene>
    <name evidence="2" type="ORF">ACFO0N_16080</name>
</gene>
<protein>
    <recommendedName>
        <fullName evidence="4">MFS transporter</fullName>
    </recommendedName>
</protein>
<dbReference type="Proteomes" id="UP001595921">
    <property type="component" value="Unassembled WGS sequence"/>
</dbReference>
<evidence type="ECO:0000313" key="3">
    <source>
        <dbReference type="Proteomes" id="UP001595921"/>
    </source>
</evidence>
<reference evidence="2 3" key="1">
    <citation type="journal article" date="2019" name="Int. J. Syst. Evol. Microbiol.">
        <title>The Global Catalogue of Microorganisms (GCM) 10K type strain sequencing project: providing services to taxonomists for standard genome sequencing and annotation.</title>
        <authorList>
            <consortium name="The Broad Institute Genomics Platform"/>
            <consortium name="The Broad Institute Genome Sequencing Center for Infectious Disease"/>
            <person name="Wu L."/>
            <person name="Ma J."/>
        </authorList>
    </citation>
    <scope>NUCLEOTIDE SEQUENCE [LARGE SCALE GENOMIC DNA]</scope>
    <source>
        <strain evidence="2 3">CGMCC 1.12553</strain>
    </source>
</reference>